<accession>A0A410JX84</accession>
<keyword evidence="6 9" id="KW-0238">DNA-binding</keyword>
<dbReference type="GO" id="GO:0003700">
    <property type="term" value="F:DNA-binding transcription factor activity"/>
    <property type="evidence" value="ECO:0007669"/>
    <property type="project" value="InterPro"/>
</dbReference>
<evidence type="ECO:0000256" key="1">
    <source>
        <dbReference type="ARBA" id="ARBA00004496"/>
    </source>
</evidence>
<dbReference type="GO" id="GO:0003677">
    <property type="term" value="F:DNA binding"/>
    <property type="evidence" value="ECO:0007669"/>
    <property type="project" value="UniProtKB-KW"/>
</dbReference>
<keyword evidence="7 9" id="KW-0010">Activator</keyword>
<dbReference type="InterPro" id="IPR001789">
    <property type="entry name" value="Sig_transdc_resp-reg_receiver"/>
</dbReference>
<keyword evidence="3 10" id="KW-0597">Phosphoprotein</keyword>
<dbReference type="SUPFAM" id="SSF52172">
    <property type="entry name" value="CheY-like"/>
    <property type="match status" value="1"/>
</dbReference>
<dbReference type="OrthoDB" id="9759232at2"/>
<dbReference type="Pfam" id="PF00072">
    <property type="entry name" value="Response_reg"/>
    <property type="match status" value="1"/>
</dbReference>
<comment type="subcellular location">
    <subcellularLocation>
        <location evidence="1 9">Cytoplasm</location>
    </subcellularLocation>
</comment>
<dbReference type="AlphaFoldDB" id="A0A410JX84"/>
<dbReference type="PIRSF" id="PIRSF006171">
    <property type="entry name" value="RR_citrat_malat"/>
    <property type="match status" value="1"/>
</dbReference>
<name>A0A410JX84_9BACT</name>
<keyword evidence="2 9" id="KW-0963">Cytoplasm</keyword>
<evidence type="ECO:0000259" key="11">
    <source>
        <dbReference type="PROSITE" id="PS50110"/>
    </source>
</evidence>
<evidence type="ECO:0000256" key="8">
    <source>
        <dbReference type="ARBA" id="ARBA00023163"/>
    </source>
</evidence>
<protein>
    <recommendedName>
        <fullName evidence="9">Transcriptional regulatory protein</fullName>
    </recommendedName>
</protein>
<evidence type="ECO:0000313" key="13">
    <source>
        <dbReference type="Proteomes" id="UP000287502"/>
    </source>
</evidence>
<sequence length="228" mass="25790">MKKIRTVIVEDDLKISELHKRFTEKVEGFEVIGIANSLPNGEEMVDVLEPELVLLDLFFPEGNGMQLLKKMREKGKSVDVILITAAKEVGSLQEALRGGAFDYLVKPVIFDRFKASLEKFRTYRTELMKNSVLEQQMIDRLIHPASEAPDEGGLPKGIDPITLRKICAVFEEEGADGYSAEDVGRKINASRNTARRYLEYLLASGFLYADIDYGTVGRPERIFRRMTI</sequence>
<evidence type="ECO:0000256" key="6">
    <source>
        <dbReference type="ARBA" id="ARBA00023125"/>
    </source>
</evidence>
<dbReference type="EMBL" id="CP035108">
    <property type="protein sequence ID" value="QAR32621.1"/>
    <property type="molecule type" value="Genomic_DNA"/>
</dbReference>
<keyword evidence="13" id="KW-1185">Reference proteome</keyword>
<dbReference type="PROSITE" id="PS50110">
    <property type="entry name" value="RESPONSE_REGULATORY"/>
    <property type="match status" value="1"/>
</dbReference>
<keyword evidence="8 9" id="KW-0804">Transcription</keyword>
<dbReference type="InterPro" id="IPR048714">
    <property type="entry name" value="DpiA-like_HTH"/>
</dbReference>
<dbReference type="InterPro" id="IPR051271">
    <property type="entry name" value="2C-system_Tx_regulators"/>
</dbReference>
<organism evidence="12 13">
    <name type="scientific">Geovibrio thiophilus</name>
    <dbReference type="NCBI Taxonomy" id="139438"/>
    <lineage>
        <taxon>Bacteria</taxon>
        <taxon>Pseudomonadati</taxon>
        <taxon>Deferribacterota</taxon>
        <taxon>Deferribacteres</taxon>
        <taxon>Deferribacterales</taxon>
        <taxon>Geovibrionaceae</taxon>
        <taxon>Geovibrio</taxon>
    </lineage>
</organism>
<dbReference type="SMART" id="SM00448">
    <property type="entry name" value="REC"/>
    <property type="match status" value="1"/>
</dbReference>
<dbReference type="InterPro" id="IPR024187">
    <property type="entry name" value="Sig_transdc_resp-reg_cit/mal"/>
</dbReference>
<dbReference type="RefSeq" id="WP_128465908.1">
    <property type="nucleotide sequence ID" value="NZ_CP035108.1"/>
</dbReference>
<evidence type="ECO:0000256" key="7">
    <source>
        <dbReference type="ARBA" id="ARBA00023159"/>
    </source>
</evidence>
<keyword evidence="4 9" id="KW-0902">Two-component regulatory system</keyword>
<dbReference type="PANTHER" id="PTHR45526">
    <property type="entry name" value="TRANSCRIPTIONAL REGULATORY PROTEIN DPIA"/>
    <property type="match status" value="1"/>
</dbReference>
<evidence type="ECO:0000256" key="2">
    <source>
        <dbReference type="ARBA" id="ARBA00022490"/>
    </source>
</evidence>
<dbReference type="Pfam" id="PF20714">
    <property type="entry name" value="HTH_64"/>
    <property type="match status" value="1"/>
</dbReference>
<dbReference type="Proteomes" id="UP000287502">
    <property type="component" value="Chromosome"/>
</dbReference>
<dbReference type="InterPro" id="IPR011006">
    <property type="entry name" value="CheY-like_superfamily"/>
</dbReference>
<evidence type="ECO:0000256" key="4">
    <source>
        <dbReference type="ARBA" id="ARBA00023012"/>
    </source>
</evidence>
<keyword evidence="5 9" id="KW-0805">Transcription regulation</keyword>
<evidence type="ECO:0000256" key="5">
    <source>
        <dbReference type="ARBA" id="ARBA00023015"/>
    </source>
</evidence>
<dbReference type="KEGG" id="gtl:EP073_04120"/>
<reference evidence="12 13" key="1">
    <citation type="submission" date="2019-01" db="EMBL/GenBank/DDBJ databases">
        <title>Geovibrio thiophilus DSM 11263, complete genome.</title>
        <authorList>
            <person name="Spring S."/>
            <person name="Bunk B."/>
            <person name="Sproer C."/>
        </authorList>
    </citation>
    <scope>NUCLEOTIDE SEQUENCE [LARGE SCALE GENOMIC DNA]</scope>
    <source>
        <strain evidence="12 13">DSM 11263</strain>
    </source>
</reference>
<feature type="domain" description="Response regulatory" evidence="11">
    <location>
        <begin position="5"/>
        <end position="121"/>
    </location>
</feature>
<evidence type="ECO:0000256" key="9">
    <source>
        <dbReference type="PIRNR" id="PIRNR006171"/>
    </source>
</evidence>
<dbReference type="GO" id="GO:0000156">
    <property type="term" value="F:phosphorelay response regulator activity"/>
    <property type="evidence" value="ECO:0007669"/>
    <property type="project" value="TreeGrafter"/>
</dbReference>
<evidence type="ECO:0000256" key="3">
    <source>
        <dbReference type="ARBA" id="ARBA00022553"/>
    </source>
</evidence>
<gene>
    <name evidence="12" type="ORF">EP073_04120</name>
</gene>
<dbReference type="PANTHER" id="PTHR45526:SF1">
    <property type="entry name" value="TRANSCRIPTIONAL REGULATORY PROTEIN DCUR-RELATED"/>
    <property type="match status" value="1"/>
</dbReference>
<evidence type="ECO:0000256" key="10">
    <source>
        <dbReference type="PROSITE-ProRule" id="PRU00169"/>
    </source>
</evidence>
<dbReference type="GO" id="GO:0005737">
    <property type="term" value="C:cytoplasm"/>
    <property type="evidence" value="ECO:0007669"/>
    <property type="project" value="UniProtKB-SubCell"/>
</dbReference>
<dbReference type="Gene3D" id="3.40.50.2300">
    <property type="match status" value="1"/>
</dbReference>
<feature type="modified residue" description="4-aspartylphosphate" evidence="10">
    <location>
        <position position="56"/>
    </location>
</feature>
<proteinExistence type="predicted"/>
<evidence type="ECO:0000313" key="12">
    <source>
        <dbReference type="EMBL" id="QAR32621.1"/>
    </source>
</evidence>